<keyword evidence="2" id="KW-1185">Reference proteome</keyword>
<accession>A0A1Q2YKT1</accession>
<proteinExistence type="predicted"/>
<evidence type="ECO:0000313" key="1">
    <source>
        <dbReference type="EMBL" id="GAV30139.1"/>
    </source>
</evidence>
<dbReference type="AlphaFoldDB" id="A0A1Q2YKT1"/>
<name>A0A1Q2YKT1_9ASCO</name>
<organism evidence="1 2">
    <name type="scientific">Pichia membranifaciens</name>
    <dbReference type="NCBI Taxonomy" id="4926"/>
    <lineage>
        <taxon>Eukaryota</taxon>
        <taxon>Fungi</taxon>
        <taxon>Dikarya</taxon>
        <taxon>Ascomycota</taxon>
        <taxon>Saccharomycotina</taxon>
        <taxon>Pichiomycetes</taxon>
        <taxon>Pichiales</taxon>
        <taxon>Pichiaceae</taxon>
        <taxon>Pichia</taxon>
    </lineage>
</organism>
<protein>
    <submittedName>
        <fullName evidence="1">Uncharacterized protein</fullName>
    </submittedName>
</protein>
<reference evidence="1 2" key="1">
    <citation type="submission" date="2016-08" db="EMBL/GenBank/DDBJ databases">
        <title>Whole genome shotgun sequence of Pichia membranifaciens KS47-1.</title>
        <authorList>
            <person name="Konishi M."/>
            <person name="Ishida M."/>
            <person name="Arakawa T."/>
            <person name="Kato Y."/>
            <person name="Horiuchi J."/>
        </authorList>
    </citation>
    <scope>NUCLEOTIDE SEQUENCE [LARGE SCALE GENOMIC DNA]</scope>
    <source>
        <strain evidence="1 2">KS47-1</strain>
    </source>
</reference>
<sequence length="69" mass="7490">MEVRKIAESGVVFYCGGIHRTGDAVKVAVVNSIVKTHWAQNERGPLQLSGQRMVHNVINPSGSSTENQT</sequence>
<dbReference type="EMBL" id="BDGI01000161">
    <property type="protein sequence ID" value="GAV30139.1"/>
    <property type="molecule type" value="Genomic_DNA"/>
</dbReference>
<evidence type="ECO:0000313" key="2">
    <source>
        <dbReference type="Proteomes" id="UP000186136"/>
    </source>
</evidence>
<gene>
    <name evidence="1" type="ORF">PMKS-003646</name>
</gene>
<dbReference type="Proteomes" id="UP000186136">
    <property type="component" value="Unassembled WGS sequence"/>
</dbReference>
<comment type="caution">
    <text evidence="1">The sequence shown here is derived from an EMBL/GenBank/DDBJ whole genome shotgun (WGS) entry which is preliminary data.</text>
</comment>